<dbReference type="EnsemblMetazoa" id="ISCW003310-RA">
    <property type="protein sequence ID" value="ISCW003310-PA"/>
    <property type="gene ID" value="ISCW003310"/>
</dbReference>
<dbReference type="InParanoid" id="B7PBI7"/>
<dbReference type="Proteomes" id="UP000001555">
    <property type="component" value="Unassembled WGS sequence"/>
</dbReference>
<dbReference type="EMBL" id="DS676278">
    <property type="protein sequence ID" value="EEC03959.1"/>
    <property type="molecule type" value="Genomic_DNA"/>
</dbReference>
<evidence type="ECO:0000256" key="1">
    <source>
        <dbReference type="SAM" id="MobiDB-lite"/>
    </source>
</evidence>
<sequence>GAEAAPAAAAAQRGAPQGGHHHASGRPQADDLVGGRAGRPLLPGHGSHQAPAATAEHPRAAPLGPASVPRPPPGRGHGRPHRHPRLSSSRPQGRRTTGHPKDRPKAPHDSSTRLTLRPETASDSAPRRALLRNVVPGARFQPELLPHPEKWILSFCLGHRVAPSPVAILAMSRRQRRWVASYISTVDERFGGDGVGRPQRRRCSCLLPHFTGTSSAGHRNRDIRRISSDARAGRDAKRSGRRRVSGTAATAADSPEVRPGAVSRTLALRRDPQSGVKLRAWGRKALV</sequence>
<feature type="compositionally biased region" description="Low complexity" evidence="1">
    <location>
        <begin position="1"/>
        <end position="15"/>
    </location>
</feature>
<protein>
    <submittedName>
        <fullName evidence="2 3">Uncharacterized protein</fullName>
    </submittedName>
</protein>
<reference evidence="2 4" key="1">
    <citation type="submission" date="2008-03" db="EMBL/GenBank/DDBJ databases">
        <title>Annotation of Ixodes scapularis.</title>
        <authorList>
            <consortium name="Ixodes scapularis Genome Project Consortium"/>
            <person name="Caler E."/>
            <person name="Hannick L.I."/>
            <person name="Bidwell S."/>
            <person name="Joardar V."/>
            <person name="Thiagarajan M."/>
            <person name="Amedeo P."/>
            <person name="Galinsky K.J."/>
            <person name="Schobel S."/>
            <person name="Inman J."/>
            <person name="Hostetler J."/>
            <person name="Miller J."/>
            <person name="Hammond M."/>
            <person name="Megy K."/>
            <person name="Lawson D."/>
            <person name="Kodira C."/>
            <person name="Sutton G."/>
            <person name="Meyer J."/>
            <person name="Hill C.A."/>
            <person name="Birren B."/>
            <person name="Nene V."/>
            <person name="Collins F."/>
            <person name="Alarcon-Chaidez F."/>
            <person name="Wikel S."/>
            <person name="Strausberg R."/>
        </authorList>
    </citation>
    <scope>NUCLEOTIDE SEQUENCE [LARGE SCALE GENOMIC DNA]</scope>
    <source>
        <strain evidence="4">Wikel</strain>
        <strain evidence="2">Wikel colony</strain>
    </source>
</reference>
<feature type="compositionally biased region" description="Basic residues" evidence="1">
    <location>
        <begin position="76"/>
        <end position="85"/>
    </location>
</feature>
<feature type="region of interest" description="Disordered" evidence="1">
    <location>
        <begin position="1"/>
        <end position="128"/>
    </location>
</feature>
<name>B7PBI7_IXOSC</name>
<feature type="non-terminal residue" evidence="2">
    <location>
        <position position="287"/>
    </location>
</feature>
<dbReference type="PaxDb" id="6945-B7PBI7"/>
<evidence type="ECO:0000313" key="2">
    <source>
        <dbReference type="EMBL" id="EEC03959.1"/>
    </source>
</evidence>
<dbReference type="AlphaFoldDB" id="B7PBI7"/>
<dbReference type="VEuPathDB" id="VectorBase:ISCI003310"/>
<feature type="non-terminal residue" evidence="2">
    <location>
        <position position="1"/>
    </location>
</feature>
<feature type="compositionally biased region" description="Basic and acidic residues" evidence="1">
    <location>
        <begin position="99"/>
        <end position="111"/>
    </location>
</feature>
<dbReference type="EMBL" id="ABJB010943935">
    <property type="status" value="NOT_ANNOTATED_CDS"/>
    <property type="molecule type" value="Genomic_DNA"/>
</dbReference>
<dbReference type="HOGENOM" id="CLU_971699_0_0_1"/>
<dbReference type="EMBL" id="ABJB010857083">
    <property type="status" value="NOT_ANNOTATED_CDS"/>
    <property type="molecule type" value="Genomic_DNA"/>
</dbReference>
<gene>
    <name evidence="2" type="ORF">IscW_ISCW003310</name>
</gene>
<proteinExistence type="predicted"/>
<evidence type="ECO:0000313" key="3">
    <source>
        <dbReference type="EnsemblMetazoa" id="ISCW003310-PA"/>
    </source>
</evidence>
<evidence type="ECO:0000313" key="4">
    <source>
        <dbReference type="Proteomes" id="UP000001555"/>
    </source>
</evidence>
<accession>B7PBI7</accession>
<keyword evidence="4" id="KW-1185">Reference proteome</keyword>
<organism>
    <name type="scientific">Ixodes scapularis</name>
    <name type="common">Black-legged tick</name>
    <name type="synonym">Deer tick</name>
    <dbReference type="NCBI Taxonomy" id="6945"/>
    <lineage>
        <taxon>Eukaryota</taxon>
        <taxon>Metazoa</taxon>
        <taxon>Ecdysozoa</taxon>
        <taxon>Arthropoda</taxon>
        <taxon>Chelicerata</taxon>
        <taxon>Arachnida</taxon>
        <taxon>Acari</taxon>
        <taxon>Parasitiformes</taxon>
        <taxon>Ixodida</taxon>
        <taxon>Ixodoidea</taxon>
        <taxon>Ixodidae</taxon>
        <taxon>Ixodinae</taxon>
        <taxon>Ixodes</taxon>
    </lineage>
</organism>
<feature type="region of interest" description="Disordered" evidence="1">
    <location>
        <begin position="214"/>
        <end position="260"/>
    </location>
</feature>
<dbReference type="VEuPathDB" id="VectorBase:ISCW003310"/>
<feature type="compositionally biased region" description="Basic and acidic residues" evidence="1">
    <location>
        <begin position="219"/>
        <end position="238"/>
    </location>
</feature>
<reference evidence="3" key="2">
    <citation type="submission" date="2020-05" db="UniProtKB">
        <authorList>
            <consortium name="EnsemblMetazoa"/>
        </authorList>
    </citation>
    <scope>IDENTIFICATION</scope>
    <source>
        <strain evidence="3">wikel</strain>
    </source>
</reference>